<keyword evidence="9" id="KW-1185">Reference proteome</keyword>
<dbReference type="InterPro" id="IPR025305">
    <property type="entry name" value="UCH_repeat_domain"/>
</dbReference>
<reference evidence="8 9" key="1">
    <citation type="submission" date="2015-04" db="EMBL/GenBank/DDBJ databases">
        <title>Genome sequence of Ceratocystis platani, a major pathogen of plane trees.</title>
        <authorList>
            <person name="Belbahri L."/>
        </authorList>
    </citation>
    <scope>NUCLEOTIDE SEQUENCE [LARGE SCALE GENOMIC DNA]</scope>
    <source>
        <strain evidence="8 9">CFO</strain>
    </source>
</reference>
<dbReference type="GO" id="GO:0070628">
    <property type="term" value="F:proteasome binding"/>
    <property type="evidence" value="ECO:0007669"/>
    <property type="project" value="TreeGrafter"/>
</dbReference>
<dbReference type="GO" id="GO:0016579">
    <property type="term" value="P:protein deubiquitination"/>
    <property type="evidence" value="ECO:0007669"/>
    <property type="project" value="InterPro"/>
</dbReference>
<gene>
    <name evidence="8" type="primary">UBP2</name>
    <name evidence="8" type="ORF">CFO_g1001</name>
</gene>
<proteinExistence type="predicted"/>
<dbReference type="InterPro" id="IPR038765">
    <property type="entry name" value="Papain-like_cys_pep_sf"/>
</dbReference>
<organism evidence="8 9">
    <name type="scientific">Ceratocystis fimbriata f. sp. platani</name>
    <dbReference type="NCBI Taxonomy" id="88771"/>
    <lineage>
        <taxon>Eukaryota</taxon>
        <taxon>Fungi</taxon>
        <taxon>Dikarya</taxon>
        <taxon>Ascomycota</taxon>
        <taxon>Pezizomycotina</taxon>
        <taxon>Sordariomycetes</taxon>
        <taxon>Hypocreomycetidae</taxon>
        <taxon>Microascales</taxon>
        <taxon>Ceratocystidaceae</taxon>
        <taxon>Ceratocystis</taxon>
    </lineage>
</organism>
<dbReference type="GO" id="GO:0043161">
    <property type="term" value="P:proteasome-mediated ubiquitin-dependent protein catabolic process"/>
    <property type="evidence" value="ECO:0007669"/>
    <property type="project" value="InterPro"/>
</dbReference>
<evidence type="ECO:0000256" key="4">
    <source>
        <dbReference type="ARBA" id="ARBA00022786"/>
    </source>
</evidence>
<dbReference type="InterPro" id="IPR001394">
    <property type="entry name" value="Peptidase_C19_UCH"/>
</dbReference>
<sequence>MTNLRNAIKEDPGRFADAQESWVDAGLAQLFTYAKDLITKPEVKRLTKRNKRFVVVMGPEMYDLFRSIGYTDIIEEKDGVTEECFMPKVPEPQGPVTLPGTYRAYMEDIQTELECMMRHLRMQKGDFMQLSNRLAIRNIEDIFDCDGYTFIEGRAKLSWPFRFLGAMPNFSTRLLEDTYNRQCLFDPANKDCYTDAIFSISRDSTNGHGSEFDRKVKAMVRVEMDYLLATWDVPDIATDDEIISAFKKALRDNPSQVETCFELLQTFVNQGRRSSRLQKILEHRMPASLAADVLGIQPQDDANSVIKQARNRMSAIKKEIVARAILAIARERKDVQLLRESKHRGAVQQSLQSKHEFSMQQQDVEEIFGRIIDRIQAGISSTGLVYDGIQNDFVMQTFFFRMVTYTIKKNAAGQELPAKREAPEFYRYITAFPAQSDSCTLYEALDRTFDRDEIEGAESISRYTAILDDPPPVLHILVQRTQDNGQKNYNPVIIDDFLDLDRYMDAPEDSDLMKRRKKGWALRKRLGSLDAVAYGNIREPSPSPVPSLVLRDEGISDMGDSVDSALVGDKEQLCRYACEQDGLPKTVFSSAQKDHEAFAIPELAGGLADGDGRMYGRAEAEAMYKLFESEKAALNSQCQTLFDDMKKLRYRLHAVFCHSGRQSGGHYWVWIHDFKAGVWRKYNDTWIEERAEILPELNKGSDPYYLCYVLDKDVDFFVDVPQRKPRNMSYGFHWAGEEDMMRQYPIDDVPMEFMFLRQPPAVGLDSPLSAFSSSSEATTIFDRECYYDKMSINSVDKTSLNKYGDGGFDDEYTTAATATAAKFGTRTGDPSTTTR</sequence>
<feature type="domain" description="USP" evidence="7">
    <location>
        <begin position="262"/>
        <end position="711"/>
    </location>
</feature>
<dbReference type="EMBL" id="LBBL01000033">
    <property type="protein sequence ID" value="KKF96653.1"/>
    <property type="molecule type" value="Genomic_DNA"/>
</dbReference>
<dbReference type="GO" id="GO:0061136">
    <property type="term" value="P:regulation of proteasomal protein catabolic process"/>
    <property type="evidence" value="ECO:0007669"/>
    <property type="project" value="TreeGrafter"/>
</dbReference>
<dbReference type="GO" id="GO:0004843">
    <property type="term" value="F:cysteine-type deubiquitinase activity"/>
    <property type="evidence" value="ECO:0007669"/>
    <property type="project" value="UniProtKB-EC"/>
</dbReference>
<comment type="catalytic activity">
    <reaction evidence="1">
        <text>Thiol-dependent hydrolysis of ester, thioester, amide, peptide and isopeptide bonds formed by the C-terminal Gly of ubiquitin (a 76-residue protein attached to proteins as an intracellular targeting signal).</text>
        <dbReference type="EC" id="3.4.19.12"/>
    </reaction>
</comment>
<dbReference type="Gene3D" id="3.90.70.10">
    <property type="entry name" value="Cysteine proteinases"/>
    <property type="match status" value="1"/>
</dbReference>
<evidence type="ECO:0000256" key="6">
    <source>
        <dbReference type="ARBA" id="ARBA00022807"/>
    </source>
</evidence>
<dbReference type="InterPro" id="IPR044635">
    <property type="entry name" value="UBP14-like"/>
</dbReference>
<dbReference type="InterPro" id="IPR018200">
    <property type="entry name" value="USP_CS"/>
</dbReference>
<name>A0A0F8BVW9_CERFI</name>
<dbReference type="PANTHER" id="PTHR43982">
    <property type="entry name" value="UBIQUITIN CARBOXYL-TERMINAL HYDROLASE"/>
    <property type="match status" value="1"/>
</dbReference>
<dbReference type="Pfam" id="PF13446">
    <property type="entry name" value="RPT"/>
    <property type="match status" value="1"/>
</dbReference>
<evidence type="ECO:0000259" key="7">
    <source>
        <dbReference type="PROSITE" id="PS50235"/>
    </source>
</evidence>
<keyword evidence="5 8" id="KW-0378">Hydrolase</keyword>
<accession>A0A0F8BVW9</accession>
<dbReference type="AlphaFoldDB" id="A0A0F8BVW9"/>
<dbReference type="PROSITE" id="PS50235">
    <property type="entry name" value="USP_3"/>
    <property type="match status" value="1"/>
</dbReference>
<protein>
    <recommendedName>
        <fullName evidence="2">ubiquitinyl hydrolase 1</fullName>
        <ecNumber evidence="2">3.4.19.12</ecNumber>
    </recommendedName>
</protein>
<evidence type="ECO:0000256" key="1">
    <source>
        <dbReference type="ARBA" id="ARBA00000707"/>
    </source>
</evidence>
<evidence type="ECO:0000256" key="2">
    <source>
        <dbReference type="ARBA" id="ARBA00012759"/>
    </source>
</evidence>
<evidence type="ECO:0000313" key="9">
    <source>
        <dbReference type="Proteomes" id="UP000034841"/>
    </source>
</evidence>
<comment type="caution">
    <text evidence="8">The sequence shown here is derived from an EMBL/GenBank/DDBJ whole genome shotgun (WGS) entry which is preliminary data.</text>
</comment>
<dbReference type="PANTHER" id="PTHR43982:SF6">
    <property type="entry name" value="UBIQUITIN CARBOXYL-TERMINAL HYDROLASE 2-RELATED"/>
    <property type="match status" value="1"/>
</dbReference>
<evidence type="ECO:0000313" key="8">
    <source>
        <dbReference type="EMBL" id="KKF96653.1"/>
    </source>
</evidence>
<dbReference type="PROSITE" id="PS00973">
    <property type="entry name" value="USP_2"/>
    <property type="match status" value="1"/>
</dbReference>
<dbReference type="SUPFAM" id="SSF54001">
    <property type="entry name" value="Cysteine proteinases"/>
    <property type="match status" value="1"/>
</dbReference>
<keyword evidence="3" id="KW-0645">Protease</keyword>
<keyword evidence="6" id="KW-0788">Thiol protease</keyword>
<keyword evidence="4" id="KW-0833">Ubl conjugation pathway</keyword>
<dbReference type="Pfam" id="PF00443">
    <property type="entry name" value="UCH"/>
    <property type="match status" value="1"/>
</dbReference>
<dbReference type="EC" id="3.4.19.12" evidence="2"/>
<evidence type="ECO:0000256" key="3">
    <source>
        <dbReference type="ARBA" id="ARBA00022670"/>
    </source>
</evidence>
<dbReference type="OrthoDB" id="2420415at2759"/>
<dbReference type="Proteomes" id="UP000034841">
    <property type="component" value="Unassembled WGS sequence"/>
</dbReference>
<dbReference type="InterPro" id="IPR028889">
    <property type="entry name" value="USP"/>
</dbReference>
<evidence type="ECO:0000256" key="5">
    <source>
        <dbReference type="ARBA" id="ARBA00022801"/>
    </source>
</evidence>